<feature type="binding site" evidence="4">
    <location>
        <position position="215"/>
    </location>
    <ligand>
        <name>a divalent metal cation</name>
        <dbReference type="ChEBI" id="CHEBI:60240"/>
        <label>1</label>
    </ligand>
</feature>
<dbReference type="Pfam" id="PF01026">
    <property type="entry name" value="TatD_DNase"/>
    <property type="match status" value="1"/>
</dbReference>
<dbReference type="CDD" id="cd01310">
    <property type="entry name" value="TatD_DNAse"/>
    <property type="match status" value="1"/>
</dbReference>
<dbReference type="Gene3D" id="3.20.20.140">
    <property type="entry name" value="Metal-dependent hydrolases"/>
    <property type="match status" value="1"/>
</dbReference>
<dbReference type="GO" id="GO:0046872">
    <property type="term" value="F:metal ion binding"/>
    <property type="evidence" value="ECO:0007669"/>
    <property type="project" value="UniProtKB-KW"/>
</dbReference>
<dbReference type="InterPro" id="IPR018228">
    <property type="entry name" value="DNase_TatD-rel_CS"/>
</dbReference>
<dbReference type="GO" id="GO:0016788">
    <property type="term" value="F:hydrolase activity, acting on ester bonds"/>
    <property type="evidence" value="ECO:0007669"/>
    <property type="project" value="InterPro"/>
</dbReference>
<dbReference type="SUPFAM" id="SSF51556">
    <property type="entry name" value="Metallo-dependent hydrolases"/>
    <property type="match status" value="1"/>
</dbReference>
<dbReference type="EMBL" id="LVJH01000003">
    <property type="protein sequence ID" value="OAB45351.1"/>
    <property type="molecule type" value="Genomic_DNA"/>
</dbReference>
<sequence>MKIPTNTSLIDSHIHLDSYSKQQPLQLESLSNDNVSGVIAVSMNLLSSKRNLELSRMYPSLVHPAFGFHPEQPLPTAEEIQQLFSWMEVHLKDMVAVGEVGLPYYSQCEANENGHPFDPLPYINLLEKFISFAANHNKPIVLHAVYQDADIVCNLLEQYNITRAHFHWFKGSQDTLKRMENNGYYISFTPDLIYEAEIQEIARFYPINQIMVETDGPWPFEGPFAGQMTHPRMISDVIEAWSQIHNMSVVAARELFYSNTQRFYGIK</sequence>
<feature type="binding site" evidence="4">
    <location>
        <position position="13"/>
    </location>
    <ligand>
        <name>a divalent metal cation</name>
        <dbReference type="ChEBI" id="CHEBI:60240"/>
        <label>1</label>
    </ligand>
</feature>
<feature type="binding site" evidence="4">
    <location>
        <position position="143"/>
    </location>
    <ligand>
        <name>a divalent metal cation</name>
        <dbReference type="ChEBI" id="CHEBI:60240"/>
        <label>2</label>
    </ligand>
</feature>
<keyword evidence="2 4" id="KW-0479">Metal-binding</keyword>
<protein>
    <submittedName>
        <fullName evidence="5">DNAase</fullName>
    </submittedName>
</protein>
<dbReference type="AlphaFoldDB" id="A0A168N3K1"/>
<dbReference type="Proteomes" id="UP000076967">
    <property type="component" value="Unassembled WGS sequence"/>
</dbReference>
<dbReference type="STRING" id="494026.PGLA_03625"/>
<dbReference type="InterPro" id="IPR032466">
    <property type="entry name" value="Metal_Hydrolase"/>
</dbReference>
<accession>A0A168N3K1</accession>
<dbReference type="InterPro" id="IPR001130">
    <property type="entry name" value="TatD-like"/>
</dbReference>
<comment type="caution">
    <text evidence="5">The sequence shown here is derived from an EMBL/GenBank/DDBJ whole genome shotgun (WGS) entry which is preliminary data.</text>
</comment>
<dbReference type="PANTHER" id="PTHR46317:SF1">
    <property type="entry name" value="HYDROLASE, TATD FAMILY"/>
    <property type="match status" value="1"/>
</dbReference>
<keyword evidence="3" id="KW-0378">Hydrolase</keyword>
<evidence type="ECO:0000256" key="2">
    <source>
        <dbReference type="ARBA" id="ARBA00022723"/>
    </source>
</evidence>
<comment type="similarity">
    <text evidence="1">Belongs to the metallo-dependent hydrolases superfamily. TatD-type hydrolase family.</text>
</comment>
<keyword evidence="6" id="KW-1185">Reference proteome</keyword>
<reference evidence="5 6" key="1">
    <citation type="submission" date="2016-03" db="EMBL/GenBank/DDBJ databases">
        <title>Draft genome sequence of Paenibacillus glacialis DSM 22343.</title>
        <authorList>
            <person name="Shin S.-K."/>
            <person name="Yi H."/>
        </authorList>
    </citation>
    <scope>NUCLEOTIDE SEQUENCE [LARGE SCALE GENOMIC DNA]</scope>
    <source>
        <strain evidence="5 6">DSM 22343</strain>
    </source>
</reference>
<proteinExistence type="inferred from homology"/>
<evidence type="ECO:0000256" key="1">
    <source>
        <dbReference type="ARBA" id="ARBA00009275"/>
    </source>
</evidence>
<evidence type="ECO:0000256" key="4">
    <source>
        <dbReference type="PIRSR" id="PIRSR005902-1"/>
    </source>
</evidence>
<dbReference type="PIRSF" id="PIRSF005902">
    <property type="entry name" value="DNase_TatD"/>
    <property type="match status" value="1"/>
</dbReference>
<organism evidence="5 6">
    <name type="scientific">Paenibacillus glacialis</name>
    <dbReference type="NCBI Taxonomy" id="494026"/>
    <lineage>
        <taxon>Bacteria</taxon>
        <taxon>Bacillati</taxon>
        <taxon>Bacillota</taxon>
        <taxon>Bacilli</taxon>
        <taxon>Bacillales</taxon>
        <taxon>Paenibacillaceae</taxon>
        <taxon>Paenibacillus</taxon>
    </lineage>
</organism>
<dbReference type="RefSeq" id="WP_068528815.1">
    <property type="nucleotide sequence ID" value="NZ_LVJH01000003.1"/>
</dbReference>
<feature type="binding site" evidence="4">
    <location>
        <position position="99"/>
    </location>
    <ligand>
        <name>a divalent metal cation</name>
        <dbReference type="ChEBI" id="CHEBI:60240"/>
        <label>1</label>
    </ligand>
</feature>
<evidence type="ECO:0000313" key="6">
    <source>
        <dbReference type="Proteomes" id="UP000076967"/>
    </source>
</evidence>
<evidence type="ECO:0000313" key="5">
    <source>
        <dbReference type="EMBL" id="OAB45351.1"/>
    </source>
</evidence>
<gene>
    <name evidence="5" type="ORF">PGLA_03625</name>
</gene>
<name>A0A168N3K1_9BACL</name>
<feature type="binding site" evidence="4">
    <location>
        <position position="167"/>
    </location>
    <ligand>
        <name>a divalent metal cation</name>
        <dbReference type="ChEBI" id="CHEBI:60240"/>
        <label>2</label>
    </ligand>
</feature>
<dbReference type="PROSITE" id="PS01137">
    <property type="entry name" value="TATD_1"/>
    <property type="match status" value="1"/>
</dbReference>
<dbReference type="OrthoDB" id="9775608at2"/>
<dbReference type="PANTHER" id="PTHR46317">
    <property type="entry name" value="HYDROLASE OF PHP SUPERFAMILY-RELATED PROTEIN"/>
    <property type="match status" value="1"/>
</dbReference>
<evidence type="ECO:0000256" key="3">
    <source>
        <dbReference type="ARBA" id="ARBA00022801"/>
    </source>
</evidence>
<feature type="binding site" evidence="4">
    <location>
        <position position="15"/>
    </location>
    <ligand>
        <name>a divalent metal cation</name>
        <dbReference type="ChEBI" id="CHEBI:60240"/>
        <label>1</label>
    </ligand>
</feature>